<accession>A0A5C3ND35</accession>
<gene>
    <name evidence="2" type="ORF">OE88DRAFT_1732488</name>
</gene>
<dbReference type="Proteomes" id="UP000305948">
    <property type="component" value="Unassembled WGS sequence"/>
</dbReference>
<protein>
    <submittedName>
        <fullName evidence="2">Uncharacterized protein</fullName>
    </submittedName>
</protein>
<dbReference type="OrthoDB" id="4085451at2759"/>
<name>A0A5C3ND35_9AGAM</name>
<reference evidence="2 3" key="1">
    <citation type="journal article" date="2019" name="Nat. Ecol. Evol.">
        <title>Megaphylogeny resolves global patterns of mushroom evolution.</title>
        <authorList>
            <person name="Varga T."/>
            <person name="Krizsan K."/>
            <person name="Foldi C."/>
            <person name="Dima B."/>
            <person name="Sanchez-Garcia M."/>
            <person name="Sanchez-Ramirez S."/>
            <person name="Szollosi G.J."/>
            <person name="Szarkandi J.G."/>
            <person name="Papp V."/>
            <person name="Albert L."/>
            <person name="Andreopoulos W."/>
            <person name="Angelini C."/>
            <person name="Antonin V."/>
            <person name="Barry K.W."/>
            <person name="Bougher N.L."/>
            <person name="Buchanan P."/>
            <person name="Buyck B."/>
            <person name="Bense V."/>
            <person name="Catcheside P."/>
            <person name="Chovatia M."/>
            <person name="Cooper J."/>
            <person name="Damon W."/>
            <person name="Desjardin D."/>
            <person name="Finy P."/>
            <person name="Geml J."/>
            <person name="Haridas S."/>
            <person name="Hughes K."/>
            <person name="Justo A."/>
            <person name="Karasinski D."/>
            <person name="Kautmanova I."/>
            <person name="Kiss B."/>
            <person name="Kocsube S."/>
            <person name="Kotiranta H."/>
            <person name="LaButti K.M."/>
            <person name="Lechner B.E."/>
            <person name="Liimatainen K."/>
            <person name="Lipzen A."/>
            <person name="Lukacs Z."/>
            <person name="Mihaltcheva S."/>
            <person name="Morgado L.N."/>
            <person name="Niskanen T."/>
            <person name="Noordeloos M.E."/>
            <person name="Ohm R.A."/>
            <person name="Ortiz-Santana B."/>
            <person name="Ovrebo C."/>
            <person name="Racz N."/>
            <person name="Riley R."/>
            <person name="Savchenko A."/>
            <person name="Shiryaev A."/>
            <person name="Soop K."/>
            <person name="Spirin V."/>
            <person name="Szebenyi C."/>
            <person name="Tomsovsky M."/>
            <person name="Tulloss R.E."/>
            <person name="Uehling J."/>
            <person name="Grigoriev I.V."/>
            <person name="Vagvolgyi C."/>
            <person name="Papp T."/>
            <person name="Martin F.M."/>
            <person name="Miettinen O."/>
            <person name="Hibbett D.S."/>
            <person name="Nagy L.G."/>
        </authorList>
    </citation>
    <scope>NUCLEOTIDE SEQUENCE [LARGE SCALE GENOMIC DNA]</scope>
    <source>
        <strain evidence="2 3">OMC1185</strain>
    </source>
</reference>
<dbReference type="EMBL" id="ML213505">
    <property type="protein sequence ID" value="TFK55232.1"/>
    <property type="molecule type" value="Genomic_DNA"/>
</dbReference>
<evidence type="ECO:0000256" key="1">
    <source>
        <dbReference type="SAM" id="MobiDB-lite"/>
    </source>
</evidence>
<organism evidence="2 3">
    <name type="scientific">Heliocybe sulcata</name>
    <dbReference type="NCBI Taxonomy" id="5364"/>
    <lineage>
        <taxon>Eukaryota</taxon>
        <taxon>Fungi</taxon>
        <taxon>Dikarya</taxon>
        <taxon>Basidiomycota</taxon>
        <taxon>Agaricomycotina</taxon>
        <taxon>Agaricomycetes</taxon>
        <taxon>Gloeophyllales</taxon>
        <taxon>Gloeophyllaceae</taxon>
        <taxon>Heliocybe</taxon>
    </lineage>
</organism>
<feature type="compositionally biased region" description="Basic and acidic residues" evidence="1">
    <location>
        <begin position="51"/>
        <end position="61"/>
    </location>
</feature>
<keyword evidence="3" id="KW-1185">Reference proteome</keyword>
<dbReference type="AlphaFoldDB" id="A0A5C3ND35"/>
<sequence length="190" mass="21134">MGSGASKTARRFPVAKEKPTWAGARSPSAGEQPQPQPRDRSQNMSKTLASETKDEEITRDAIDPQFMANLSRLGAVKVDHHMQTIRTADTINRGFLSKQQSEAEAASSQRVRNHLLAPALSDLLDQRKHITSPQELQSLADEYGVDVDKLERLARYVNSPSVDERTRSTILKGDEQHTTATWIEPTTSRT</sequence>
<feature type="region of interest" description="Disordered" evidence="1">
    <location>
        <begin position="1"/>
        <end position="61"/>
    </location>
</feature>
<evidence type="ECO:0000313" key="2">
    <source>
        <dbReference type="EMBL" id="TFK55232.1"/>
    </source>
</evidence>
<proteinExistence type="predicted"/>
<evidence type="ECO:0000313" key="3">
    <source>
        <dbReference type="Proteomes" id="UP000305948"/>
    </source>
</evidence>